<feature type="region of interest" description="Disordered" evidence="5">
    <location>
        <begin position="212"/>
        <end position="272"/>
    </location>
</feature>
<feature type="compositionally biased region" description="Polar residues" evidence="5">
    <location>
        <begin position="435"/>
        <end position="452"/>
    </location>
</feature>
<keyword evidence="4" id="KW-0539">Nucleus</keyword>
<dbReference type="PANTHER" id="PTHR33572:SF18">
    <property type="entry name" value="SPORE DEVELOPMENT REGULATOR VOSA"/>
    <property type="match status" value="1"/>
</dbReference>
<sequence length="602" mass="68871">MDIDRLIGIYIYLLFAAQFRFKRITLQLLIYKTRFCYPLHIISTQYRLIIRQQPKQARLCSLKERDRRPVDPPPIIQLKLECYGDDSQNYLQSPYYFMCANLVHPSSNSEHFAISSKYLAGTIVSSLHKLKDIDNSDGGFFVFGDISVRVEGRYRLQFSLFEIIESEVVHIQSILSDVFDVYSPKTFPGMSESTFLSRSFSDQGVRIRIRKEHRIQMKQPQPSRHSDTSEGDNINDGSDVTEISRKRSLNLPSVTSPLDIQPTDASCYSQRPSPMIDRNVDYSFHYPIPNNNHHYDPCSSSTNHIQPIQREYKYNYSSGGHYEFKREPFQDDPISTRLNSLGISHDTDGYPKRRKLSNAEKASYDYRTTLPPLIEHPNFLSHTHDQSICTDDTSDHLSKSTVLNCFTKAPMSSQLSPVYPSYRPDSQLPLPKISPTRSHTLPPSYINSQHHQLPTPRASIDAPPLSQYPRPPFDSYKDNFSSNSNENNTNNITIPQFTPHFTSSPRPVHNQLPSSTQCPPFNVINVQSSIRSSSLPVLSNTSQVLKTPEQSTFTRLPPITVLTENLGIDNFQKKKDLSITSSPPPLMVNDRIIDCSNYFRFN</sequence>
<dbReference type="InterPro" id="IPR038491">
    <property type="entry name" value="Velvet_dom_sf"/>
</dbReference>
<gene>
    <name evidence="7" type="ORF">GMARGA_LOCUS8915</name>
</gene>
<proteinExistence type="predicted"/>
<evidence type="ECO:0000256" key="4">
    <source>
        <dbReference type="ARBA" id="ARBA00023242"/>
    </source>
</evidence>
<dbReference type="Pfam" id="PF11754">
    <property type="entry name" value="Velvet"/>
    <property type="match status" value="2"/>
</dbReference>
<comment type="caution">
    <text evidence="7">The sequence shown here is derived from an EMBL/GenBank/DDBJ whole genome shotgun (WGS) entry which is preliminary data.</text>
</comment>
<organism evidence="7 8">
    <name type="scientific">Gigaspora margarita</name>
    <dbReference type="NCBI Taxonomy" id="4874"/>
    <lineage>
        <taxon>Eukaryota</taxon>
        <taxon>Fungi</taxon>
        <taxon>Fungi incertae sedis</taxon>
        <taxon>Mucoromycota</taxon>
        <taxon>Glomeromycotina</taxon>
        <taxon>Glomeromycetes</taxon>
        <taxon>Diversisporales</taxon>
        <taxon>Gigasporaceae</taxon>
        <taxon>Gigaspora</taxon>
    </lineage>
</organism>
<keyword evidence="3" id="KW-0804">Transcription</keyword>
<evidence type="ECO:0000256" key="2">
    <source>
        <dbReference type="ARBA" id="ARBA00023015"/>
    </source>
</evidence>
<reference evidence="7 8" key="1">
    <citation type="submission" date="2021-06" db="EMBL/GenBank/DDBJ databases">
        <authorList>
            <person name="Kallberg Y."/>
            <person name="Tangrot J."/>
            <person name="Rosling A."/>
        </authorList>
    </citation>
    <scope>NUCLEOTIDE SEQUENCE [LARGE SCALE GENOMIC DNA]</scope>
    <source>
        <strain evidence="7 8">120-4 pot B 10/14</strain>
    </source>
</reference>
<evidence type="ECO:0000256" key="3">
    <source>
        <dbReference type="ARBA" id="ARBA00023163"/>
    </source>
</evidence>
<feature type="domain" description="Velvet" evidence="6">
    <location>
        <begin position="39"/>
        <end position="210"/>
    </location>
</feature>
<dbReference type="InterPro" id="IPR037525">
    <property type="entry name" value="Velvet_dom"/>
</dbReference>
<dbReference type="Proteomes" id="UP000789901">
    <property type="component" value="Unassembled WGS sequence"/>
</dbReference>
<evidence type="ECO:0000259" key="6">
    <source>
        <dbReference type="PROSITE" id="PS51821"/>
    </source>
</evidence>
<feature type="compositionally biased region" description="Polar residues" evidence="5">
    <location>
        <begin position="250"/>
        <end position="272"/>
    </location>
</feature>
<accession>A0ABN7URJ8</accession>
<dbReference type="PANTHER" id="PTHR33572">
    <property type="entry name" value="SPORE DEVELOPMENT REGULATOR VOSA"/>
    <property type="match status" value="1"/>
</dbReference>
<evidence type="ECO:0000313" key="8">
    <source>
        <dbReference type="Proteomes" id="UP000789901"/>
    </source>
</evidence>
<feature type="region of interest" description="Disordered" evidence="5">
    <location>
        <begin position="413"/>
        <end position="472"/>
    </location>
</feature>
<evidence type="ECO:0000313" key="7">
    <source>
        <dbReference type="EMBL" id="CAG8642408.1"/>
    </source>
</evidence>
<dbReference type="PROSITE" id="PS51821">
    <property type="entry name" value="VELVET"/>
    <property type="match status" value="1"/>
</dbReference>
<keyword evidence="8" id="KW-1185">Reference proteome</keyword>
<name>A0ABN7URJ8_GIGMA</name>
<keyword evidence="2" id="KW-0805">Transcription regulation</keyword>
<dbReference type="EMBL" id="CAJVQB010004670">
    <property type="protein sequence ID" value="CAG8642408.1"/>
    <property type="molecule type" value="Genomic_DNA"/>
</dbReference>
<comment type="subcellular location">
    <subcellularLocation>
        <location evidence="1">Nucleus</location>
    </subcellularLocation>
</comment>
<dbReference type="Gene3D" id="2.60.40.3960">
    <property type="entry name" value="Velvet domain"/>
    <property type="match status" value="1"/>
</dbReference>
<dbReference type="InterPro" id="IPR021740">
    <property type="entry name" value="Velvet"/>
</dbReference>
<evidence type="ECO:0000256" key="1">
    <source>
        <dbReference type="ARBA" id="ARBA00004123"/>
    </source>
</evidence>
<protein>
    <submittedName>
        <fullName evidence="7">21300_t:CDS:1</fullName>
    </submittedName>
</protein>
<evidence type="ECO:0000256" key="5">
    <source>
        <dbReference type="SAM" id="MobiDB-lite"/>
    </source>
</evidence>